<evidence type="ECO:0000313" key="1">
    <source>
        <dbReference type="EMBL" id="CAD9001212.1"/>
    </source>
</evidence>
<dbReference type="EMBL" id="HBGA01034043">
    <property type="protein sequence ID" value="CAD9001212.1"/>
    <property type="molecule type" value="Transcribed_RNA"/>
</dbReference>
<dbReference type="AlphaFoldDB" id="A0A7S1I4Y7"/>
<gene>
    <name evidence="1" type="ORF">EGYM00392_LOCUS12287</name>
</gene>
<accession>A0A7S1I4Y7</accession>
<sequence length="132" mass="15013">MQLQAYPKAEEVLQIAQREGFAGQICIPCKLAKSLLYHTGLYHTGLYHLHQIFWAIANNRTNGNTIVHAIPARMHASMDTCVWQRPPPPLSEGWLKIPILMDIERLKHKEHEFTGLSPTLHPPKKDLAAHPQ</sequence>
<organism evidence="1">
    <name type="scientific">Eutreptiella gymnastica</name>
    <dbReference type="NCBI Taxonomy" id="73025"/>
    <lineage>
        <taxon>Eukaryota</taxon>
        <taxon>Discoba</taxon>
        <taxon>Euglenozoa</taxon>
        <taxon>Euglenida</taxon>
        <taxon>Spirocuta</taxon>
        <taxon>Euglenophyceae</taxon>
        <taxon>Eutreptiales</taxon>
        <taxon>Eutreptiaceae</taxon>
        <taxon>Eutreptiella</taxon>
    </lineage>
</organism>
<protein>
    <submittedName>
        <fullName evidence="1">Uncharacterized protein</fullName>
    </submittedName>
</protein>
<reference evidence="1" key="1">
    <citation type="submission" date="2021-01" db="EMBL/GenBank/DDBJ databases">
        <authorList>
            <person name="Corre E."/>
            <person name="Pelletier E."/>
            <person name="Niang G."/>
            <person name="Scheremetjew M."/>
            <person name="Finn R."/>
            <person name="Kale V."/>
            <person name="Holt S."/>
            <person name="Cochrane G."/>
            <person name="Meng A."/>
            <person name="Brown T."/>
            <person name="Cohen L."/>
        </authorList>
    </citation>
    <scope>NUCLEOTIDE SEQUENCE</scope>
    <source>
        <strain evidence="1">NIES-381</strain>
    </source>
</reference>
<proteinExistence type="predicted"/>
<name>A0A7S1I4Y7_9EUGL</name>